<keyword evidence="5" id="KW-0479">Metal-binding</keyword>
<comment type="subcellular location">
    <subcellularLocation>
        <location evidence="2">Endosome membrane</location>
        <topology evidence="2">Peripheral membrane protein</topology>
    </subcellularLocation>
    <subcellularLocation>
        <location evidence="1">Late endosome membrane</location>
    </subcellularLocation>
    <subcellularLocation>
        <location evidence="3">Lysosome membrane</location>
        <topology evidence="3">Peripheral membrane protein</topology>
        <orientation evidence="3">Cytoplasmic side</orientation>
    </subcellularLocation>
</comment>
<dbReference type="SMART" id="SM00714">
    <property type="entry name" value="LITAF"/>
    <property type="match status" value="1"/>
</dbReference>
<dbReference type="PANTHER" id="PTHR23292:SF14">
    <property type="entry name" value="FI16615P1-RELATED"/>
    <property type="match status" value="1"/>
</dbReference>
<dbReference type="InterPro" id="IPR006629">
    <property type="entry name" value="LITAF"/>
</dbReference>
<evidence type="ECO:0000256" key="3">
    <source>
        <dbReference type="ARBA" id="ARBA00004630"/>
    </source>
</evidence>
<evidence type="ECO:0000256" key="8">
    <source>
        <dbReference type="SAM" id="MobiDB-lite"/>
    </source>
</evidence>
<evidence type="ECO:0000313" key="11">
    <source>
        <dbReference type="RefSeq" id="XP_013161770.1"/>
    </source>
</evidence>
<accession>A0AAJ6YYV5</accession>
<protein>
    <submittedName>
        <fullName evidence="11">Lipopolysaccharide-induced tumor necrosis factor-alpha factor homolog</fullName>
    </submittedName>
</protein>
<feature type="region of interest" description="Disordered" evidence="8">
    <location>
        <begin position="1"/>
        <end position="88"/>
    </location>
</feature>
<dbReference type="KEGG" id="pxu:106113507"/>
<dbReference type="PROSITE" id="PS51837">
    <property type="entry name" value="LITAF"/>
    <property type="match status" value="1"/>
</dbReference>
<evidence type="ECO:0000256" key="1">
    <source>
        <dbReference type="ARBA" id="ARBA00004414"/>
    </source>
</evidence>
<evidence type="ECO:0000256" key="7">
    <source>
        <dbReference type="ARBA" id="ARBA00023136"/>
    </source>
</evidence>
<feature type="compositionally biased region" description="Low complexity" evidence="8">
    <location>
        <begin position="52"/>
        <end position="81"/>
    </location>
</feature>
<dbReference type="GO" id="GO:0005765">
    <property type="term" value="C:lysosomal membrane"/>
    <property type="evidence" value="ECO:0007669"/>
    <property type="project" value="UniProtKB-SubCell"/>
</dbReference>
<feature type="compositionally biased region" description="Polar residues" evidence="8">
    <location>
        <begin position="1"/>
        <end position="22"/>
    </location>
</feature>
<dbReference type="GeneID" id="106113507"/>
<feature type="domain" description="LITAF" evidence="10">
    <location>
        <begin position="98"/>
        <end position="183"/>
    </location>
</feature>
<dbReference type="Proteomes" id="UP000694872">
    <property type="component" value="Unplaced"/>
</dbReference>
<organism evidence="11">
    <name type="scientific">Papilio xuthus</name>
    <name type="common">Asian swallowtail butterfly</name>
    <dbReference type="NCBI Taxonomy" id="66420"/>
    <lineage>
        <taxon>Eukaryota</taxon>
        <taxon>Metazoa</taxon>
        <taxon>Ecdysozoa</taxon>
        <taxon>Arthropoda</taxon>
        <taxon>Hexapoda</taxon>
        <taxon>Insecta</taxon>
        <taxon>Pterygota</taxon>
        <taxon>Neoptera</taxon>
        <taxon>Endopterygota</taxon>
        <taxon>Lepidoptera</taxon>
        <taxon>Glossata</taxon>
        <taxon>Ditrysia</taxon>
        <taxon>Papilionoidea</taxon>
        <taxon>Papilionidae</taxon>
        <taxon>Papilioninae</taxon>
        <taxon>Papilio</taxon>
    </lineage>
</organism>
<feature type="transmembrane region" description="Helical" evidence="9">
    <location>
        <begin position="137"/>
        <end position="155"/>
    </location>
</feature>
<evidence type="ECO:0000256" key="4">
    <source>
        <dbReference type="ARBA" id="ARBA00005975"/>
    </source>
</evidence>
<dbReference type="Pfam" id="PF10601">
    <property type="entry name" value="zf-LITAF-like"/>
    <property type="match status" value="1"/>
</dbReference>
<evidence type="ECO:0000259" key="10">
    <source>
        <dbReference type="PROSITE" id="PS51837"/>
    </source>
</evidence>
<name>A0AAJ6YYV5_PAPXU</name>
<comment type="similarity">
    <text evidence="4">Belongs to the CDIP1/LITAF family.</text>
</comment>
<evidence type="ECO:0000256" key="6">
    <source>
        <dbReference type="ARBA" id="ARBA00022833"/>
    </source>
</evidence>
<evidence type="ECO:0000256" key="2">
    <source>
        <dbReference type="ARBA" id="ARBA00004481"/>
    </source>
</evidence>
<evidence type="ECO:0000256" key="5">
    <source>
        <dbReference type="ARBA" id="ARBA00022723"/>
    </source>
</evidence>
<dbReference type="GO" id="GO:0008270">
    <property type="term" value="F:zinc ion binding"/>
    <property type="evidence" value="ECO:0007669"/>
    <property type="project" value="TreeGrafter"/>
</dbReference>
<keyword evidence="6" id="KW-0862">Zinc</keyword>
<keyword evidence="9" id="KW-0812">Transmembrane</keyword>
<dbReference type="AlphaFoldDB" id="A0AAJ6YYV5"/>
<gene>
    <name evidence="11" type="primary">LOC106113507</name>
</gene>
<dbReference type="PANTHER" id="PTHR23292">
    <property type="entry name" value="LIPOPOLYSACCHARIDE-INDUCED TUMOR NECROSIS FACTOR-ALPHA FACTOR"/>
    <property type="match status" value="1"/>
</dbReference>
<evidence type="ECO:0000256" key="9">
    <source>
        <dbReference type="SAM" id="Phobius"/>
    </source>
</evidence>
<dbReference type="GO" id="GO:0031902">
    <property type="term" value="C:late endosome membrane"/>
    <property type="evidence" value="ECO:0007669"/>
    <property type="project" value="UniProtKB-SubCell"/>
</dbReference>
<reference evidence="11" key="1">
    <citation type="submission" date="2025-08" db="UniProtKB">
        <authorList>
            <consortium name="RefSeq"/>
        </authorList>
    </citation>
    <scope>IDENTIFICATION</scope>
</reference>
<sequence length="183" mass="19725">MQSSSGSKNETSVYNGTDTFQQPPTAPPPYPGLPNPEPPNPGPPNPGPPYPGTQHPGPYYPGTQYPGSQYPGPQYHGQPQSEPTPYPRVVQGPNVVHVQPVIPTVVVGHRMGPNSTAFVCKSCNHQIVTRVERNASLRTHLVALFLCFVGCWPFACLPYCIDSCNNADHYCTNCGAYIGSYTG</sequence>
<keyword evidence="9" id="KW-1133">Transmembrane helix</keyword>
<feature type="compositionally biased region" description="Pro residues" evidence="8">
    <location>
        <begin position="24"/>
        <end position="51"/>
    </location>
</feature>
<dbReference type="RefSeq" id="XP_013161770.1">
    <property type="nucleotide sequence ID" value="XM_013306316.1"/>
</dbReference>
<proteinExistence type="inferred from homology"/>
<dbReference type="InterPro" id="IPR037519">
    <property type="entry name" value="LITAF_fam"/>
</dbReference>
<keyword evidence="7 9" id="KW-0472">Membrane</keyword>